<evidence type="ECO:0000313" key="5">
    <source>
        <dbReference type="EMBL" id="VDM29302.1"/>
    </source>
</evidence>
<dbReference type="AlphaFoldDB" id="A0A183U514"/>
<dbReference type="InterPro" id="IPR023780">
    <property type="entry name" value="Chromo_domain"/>
</dbReference>
<dbReference type="GO" id="GO:0005524">
    <property type="term" value="F:ATP binding"/>
    <property type="evidence" value="ECO:0007669"/>
    <property type="project" value="UniProtKB-KW"/>
</dbReference>
<dbReference type="GO" id="GO:0005634">
    <property type="term" value="C:nucleus"/>
    <property type="evidence" value="ECO:0007669"/>
    <property type="project" value="TreeGrafter"/>
</dbReference>
<dbReference type="GO" id="GO:0016887">
    <property type="term" value="F:ATP hydrolysis activity"/>
    <property type="evidence" value="ECO:0007669"/>
    <property type="project" value="TreeGrafter"/>
</dbReference>
<feature type="domain" description="Chromo" evidence="4">
    <location>
        <begin position="111"/>
        <end position="153"/>
    </location>
</feature>
<dbReference type="Pfam" id="PF00385">
    <property type="entry name" value="Chromo"/>
    <property type="match status" value="1"/>
</dbReference>
<dbReference type="SUPFAM" id="SSF52540">
    <property type="entry name" value="P-loop containing nucleoside triphosphate hydrolases"/>
    <property type="match status" value="1"/>
</dbReference>
<reference evidence="7" key="1">
    <citation type="submission" date="2016-06" db="UniProtKB">
        <authorList>
            <consortium name="WormBaseParasite"/>
        </authorList>
    </citation>
    <scope>IDENTIFICATION</scope>
</reference>
<gene>
    <name evidence="5" type="ORF">TCNE_LOCUS3585</name>
</gene>
<dbReference type="GO" id="GO:0140658">
    <property type="term" value="F:ATP-dependent chromatin remodeler activity"/>
    <property type="evidence" value="ECO:0007669"/>
    <property type="project" value="TreeGrafter"/>
</dbReference>
<dbReference type="PROSITE" id="PS50013">
    <property type="entry name" value="CHROMO_2"/>
    <property type="match status" value="1"/>
</dbReference>
<dbReference type="Proteomes" id="UP000050794">
    <property type="component" value="Unassembled WGS sequence"/>
</dbReference>
<name>A0A183U514_TOXCA</name>
<dbReference type="Gene3D" id="3.40.50.300">
    <property type="entry name" value="P-loop containing nucleotide triphosphate hydrolases"/>
    <property type="match status" value="1"/>
</dbReference>
<dbReference type="GO" id="GO:0042393">
    <property type="term" value="F:histone binding"/>
    <property type="evidence" value="ECO:0007669"/>
    <property type="project" value="TreeGrafter"/>
</dbReference>
<evidence type="ECO:0000256" key="3">
    <source>
        <dbReference type="ARBA" id="ARBA00023242"/>
    </source>
</evidence>
<dbReference type="PANTHER" id="PTHR45623">
    <property type="entry name" value="CHROMODOMAIN-HELICASE-DNA-BINDING PROTEIN 3-RELATED-RELATED"/>
    <property type="match status" value="1"/>
</dbReference>
<dbReference type="InterPro" id="IPR027417">
    <property type="entry name" value="P-loop_NTPase"/>
</dbReference>
<dbReference type="GO" id="GO:0003682">
    <property type="term" value="F:chromatin binding"/>
    <property type="evidence" value="ECO:0007669"/>
    <property type="project" value="TreeGrafter"/>
</dbReference>
<keyword evidence="1" id="KW-0547">Nucleotide-binding</keyword>
<dbReference type="Gene3D" id="2.40.50.40">
    <property type="match status" value="1"/>
</dbReference>
<evidence type="ECO:0000313" key="7">
    <source>
        <dbReference type="WBParaSite" id="TCNE_0000358401-mRNA-1"/>
    </source>
</evidence>
<evidence type="ECO:0000313" key="6">
    <source>
        <dbReference type="Proteomes" id="UP000050794"/>
    </source>
</evidence>
<proteinExistence type="predicted"/>
<reference evidence="5 6" key="2">
    <citation type="submission" date="2018-11" db="EMBL/GenBank/DDBJ databases">
        <authorList>
            <consortium name="Pathogen Informatics"/>
        </authorList>
    </citation>
    <scope>NUCLEOTIDE SEQUENCE [LARGE SCALE GENOMIC DNA]</scope>
</reference>
<dbReference type="GO" id="GO:0003677">
    <property type="term" value="F:DNA binding"/>
    <property type="evidence" value="ECO:0007669"/>
    <property type="project" value="TreeGrafter"/>
</dbReference>
<dbReference type="EMBL" id="UYWY01004737">
    <property type="protein sequence ID" value="VDM29302.1"/>
    <property type="molecule type" value="Genomic_DNA"/>
</dbReference>
<evidence type="ECO:0000256" key="1">
    <source>
        <dbReference type="ARBA" id="ARBA00022741"/>
    </source>
</evidence>
<dbReference type="InterPro" id="IPR016197">
    <property type="entry name" value="Chromo-like_dom_sf"/>
</dbReference>
<dbReference type="WBParaSite" id="TCNE_0000358401-mRNA-1">
    <property type="protein sequence ID" value="TCNE_0000358401-mRNA-1"/>
    <property type="gene ID" value="TCNE_0000358401"/>
</dbReference>
<keyword evidence="6" id="KW-1185">Reference proteome</keyword>
<sequence length="153" mass="17812">MKTMHPEWTEDDLYQHALVQSSGKLVLIAKLLPKLRDDGHKVLIFSQMVRVSDIIEEFLVAQKAYIHCEWKAQEELEAGDKRAAAKLKRFLHKRAHSSDQDDDEQFNSDFVIVERVLDVSEDGEDSYALVKWRSLPYEEATWEKIEIVLAEKI</sequence>
<accession>A0A183U514</accession>
<evidence type="ECO:0000256" key="2">
    <source>
        <dbReference type="ARBA" id="ARBA00022840"/>
    </source>
</evidence>
<dbReference type="InterPro" id="IPR000953">
    <property type="entry name" value="Chromo/chromo_shadow_dom"/>
</dbReference>
<evidence type="ECO:0000259" key="4">
    <source>
        <dbReference type="PROSITE" id="PS50013"/>
    </source>
</evidence>
<dbReference type="GO" id="GO:0000785">
    <property type="term" value="C:chromatin"/>
    <property type="evidence" value="ECO:0007669"/>
    <property type="project" value="TreeGrafter"/>
</dbReference>
<dbReference type="GO" id="GO:0010468">
    <property type="term" value="P:regulation of gene expression"/>
    <property type="evidence" value="ECO:0007669"/>
    <property type="project" value="TreeGrafter"/>
</dbReference>
<dbReference type="SUPFAM" id="SSF54160">
    <property type="entry name" value="Chromo domain-like"/>
    <property type="match status" value="1"/>
</dbReference>
<keyword evidence="2" id="KW-0067">ATP-binding</keyword>
<protein>
    <submittedName>
        <fullName evidence="7">Chromo domain-containing protein</fullName>
    </submittedName>
</protein>
<organism evidence="6 7">
    <name type="scientific">Toxocara canis</name>
    <name type="common">Canine roundworm</name>
    <dbReference type="NCBI Taxonomy" id="6265"/>
    <lineage>
        <taxon>Eukaryota</taxon>
        <taxon>Metazoa</taxon>
        <taxon>Ecdysozoa</taxon>
        <taxon>Nematoda</taxon>
        <taxon>Chromadorea</taxon>
        <taxon>Rhabditida</taxon>
        <taxon>Spirurina</taxon>
        <taxon>Ascaridomorpha</taxon>
        <taxon>Ascaridoidea</taxon>
        <taxon>Toxocaridae</taxon>
        <taxon>Toxocara</taxon>
    </lineage>
</organism>
<dbReference type="PANTHER" id="PTHR45623:SF11">
    <property type="entry name" value="KISMET, ISOFORM C"/>
    <property type="match status" value="1"/>
</dbReference>
<keyword evidence="3" id="KW-0539">Nucleus</keyword>